<evidence type="ECO:0000256" key="1">
    <source>
        <dbReference type="ARBA" id="ARBA00004138"/>
    </source>
</evidence>
<keyword evidence="4" id="KW-0206">Cytoskeleton</keyword>
<dbReference type="Pfam" id="PF14886">
    <property type="entry name" value="FAM183"/>
    <property type="match status" value="1"/>
</dbReference>
<keyword evidence="8" id="KW-1185">Reference proteome</keyword>
<dbReference type="Proteomes" id="UP001378592">
    <property type="component" value="Unassembled WGS sequence"/>
</dbReference>
<evidence type="ECO:0000256" key="3">
    <source>
        <dbReference type="ARBA" id="ARBA00022490"/>
    </source>
</evidence>
<keyword evidence="3" id="KW-0963">Cytoplasm</keyword>
<gene>
    <name evidence="7" type="ORF">R5R35_003611</name>
</gene>
<comment type="similarity">
    <text evidence="6">Belongs to the CFAP144 family.</text>
</comment>
<keyword evidence="5" id="KW-0966">Cell projection</keyword>
<comment type="caution">
    <text evidence="7">The sequence shown here is derived from an EMBL/GenBank/DDBJ whole genome shotgun (WGS) entry which is preliminary data.</text>
</comment>
<dbReference type="GO" id="GO:0005856">
    <property type="term" value="C:cytoskeleton"/>
    <property type="evidence" value="ECO:0007669"/>
    <property type="project" value="UniProtKB-SubCell"/>
</dbReference>
<organism evidence="7 8">
    <name type="scientific">Gryllus longicercus</name>
    <dbReference type="NCBI Taxonomy" id="2509291"/>
    <lineage>
        <taxon>Eukaryota</taxon>
        <taxon>Metazoa</taxon>
        <taxon>Ecdysozoa</taxon>
        <taxon>Arthropoda</taxon>
        <taxon>Hexapoda</taxon>
        <taxon>Insecta</taxon>
        <taxon>Pterygota</taxon>
        <taxon>Neoptera</taxon>
        <taxon>Polyneoptera</taxon>
        <taxon>Orthoptera</taxon>
        <taxon>Ensifera</taxon>
        <taxon>Gryllidea</taxon>
        <taxon>Grylloidea</taxon>
        <taxon>Gryllidae</taxon>
        <taxon>Gryllinae</taxon>
        <taxon>Gryllus</taxon>
    </lineage>
</organism>
<proteinExistence type="inferred from homology"/>
<accession>A0AAN9YYP5</accession>
<evidence type="ECO:0000313" key="8">
    <source>
        <dbReference type="Proteomes" id="UP001378592"/>
    </source>
</evidence>
<protein>
    <submittedName>
        <fullName evidence="7">Uncharacterized protein</fullName>
    </submittedName>
</protein>
<reference evidence="7 8" key="1">
    <citation type="submission" date="2024-03" db="EMBL/GenBank/DDBJ databases">
        <title>The genome assembly and annotation of the cricket Gryllus longicercus Weissman &amp; Gray.</title>
        <authorList>
            <person name="Szrajer S."/>
            <person name="Gray D."/>
            <person name="Ylla G."/>
        </authorList>
    </citation>
    <scope>NUCLEOTIDE SEQUENCE [LARGE SCALE GENOMIC DNA]</scope>
    <source>
        <strain evidence="7">DAG 2021-001</strain>
        <tissue evidence="7">Whole body minus gut</tissue>
    </source>
</reference>
<evidence type="ECO:0000256" key="2">
    <source>
        <dbReference type="ARBA" id="ARBA00004245"/>
    </source>
</evidence>
<dbReference type="InterPro" id="IPR029214">
    <property type="entry name" value="CFAP144"/>
</dbReference>
<sequence length="55" mass="6749">MNSYRKRPQDHYIVPLLESHKCGWHAFPLMEIDRYDKRLFFGKRTSDMVKMQFLS</sequence>
<evidence type="ECO:0000313" key="7">
    <source>
        <dbReference type="EMBL" id="KAK7794603.1"/>
    </source>
</evidence>
<dbReference type="GO" id="GO:0005929">
    <property type="term" value="C:cilium"/>
    <property type="evidence" value="ECO:0007669"/>
    <property type="project" value="UniProtKB-SubCell"/>
</dbReference>
<evidence type="ECO:0000256" key="5">
    <source>
        <dbReference type="ARBA" id="ARBA00023273"/>
    </source>
</evidence>
<evidence type="ECO:0000256" key="4">
    <source>
        <dbReference type="ARBA" id="ARBA00023212"/>
    </source>
</evidence>
<comment type="subcellular location">
    <subcellularLocation>
        <location evidence="1">Cell projection</location>
        <location evidence="1">Cilium</location>
    </subcellularLocation>
    <subcellularLocation>
        <location evidence="2">Cytoplasm</location>
        <location evidence="2">Cytoskeleton</location>
    </subcellularLocation>
</comment>
<name>A0AAN9YYP5_9ORTH</name>
<dbReference type="AlphaFoldDB" id="A0AAN9YYP5"/>
<evidence type="ECO:0000256" key="6">
    <source>
        <dbReference type="ARBA" id="ARBA00034777"/>
    </source>
</evidence>
<dbReference type="EMBL" id="JAZDUA010000328">
    <property type="protein sequence ID" value="KAK7794603.1"/>
    <property type="molecule type" value="Genomic_DNA"/>
</dbReference>